<evidence type="ECO:0000259" key="6">
    <source>
        <dbReference type="PROSITE" id="PS50303"/>
    </source>
</evidence>
<dbReference type="AlphaFoldDB" id="A0A8J5WLA9"/>
<feature type="region of interest" description="Disordered" evidence="5">
    <location>
        <begin position="1"/>
        <end position="21"/>
    </location>
</feature>
<evidence type="ECO:0000313" key="8">
    <source>
        <dbReference type="Proteomes" id="UP000729402"/>
    </source>
</evidence>
<dbReference type="InterPro" id="IPR033712">
    <property type="entry name" value="Pumilio_RNA-bd"/>
</dbReference>
<reference evidence="7" key="1">
    <citation type="journal article" date="2021" name="bioRxiv">
        <title>Whole Genome Assembly and Annotation of Northern Wild Rice, Zizania palustris L., Supports a Whole Genome Duplication in the Zizania Genus.</title>
        <authorList>
            <person name="Haas M."/>
            <person name="Kono T."/>
            <person name="Macchietto M."/>
            <person name="Millas R."/>
            <person name="McGilp L."/>
            <person name="Shao M."/>
            <person name="Duquette J."/>
            <person name="Hirsch C.N."/>
            <person name="Kimball J."/>
        </authorList>
    </citation>
    <scope>NUCLEOTIDE SEQUENCE</scope>
    <source>
        <tissue evidence="7">Fresh leaf tissue</tissue>
    </source>
</reference>
<feature type="repeat" description="Pumilio" evidence="4">
    <location>
        <begin position="553"/>
        <end position="590"/>
    </location>
</feature>
<organism evidence="7 8">
    <name type="scientific">Zizania palustris</name>
    <name type="common">Northern wild rice</name>
    <dbReference type="NCBI Taxonomy" id="103762"/>
    <lineage>
        <taxon>Eukaryota</taxon>
        <taxon>Viridiplantae</taxon>
        <taxon>Streptophyta</taxon>
        <taxon>Embryophyta</taxon>
        <taxon>Tracheophyta</taxon>
        <taxon>Spermatophyta</taxon>
        <taxon>Magnoliopsida</taxon>
        <taxon>Liliopsida</taxon>
        <taxon>Poales</taxon>
        <taxon>Poaceae</taxon>
        <taxon>BOP clade</taxon>
        <taxon>Oryzoideae</taxon>
        <taxon>Oryzeae</taxon>
        <taxon>Zizaniinae</taxon>
        <taxon>Zizania</taxon>
    </lineage>
</organism>
<evidence type="ECO:0000256" key="1">
    <source>
        <dbReference type="ARBA" id="ARBA00022737"/>
    </source>
</evidence>
<feature type="repeat" description="Pumilio" evidence="4">
    <location>
        <begin position="369"/>
        <end position="408"/>
    </location>
</feature>
<evidence type="ECO:0000256" key="2">
    <source>
        <dbReference type="ARBA" id="ARBA00022845"/>
    </source>
</evidence>
<proteinExistence type="predicted"/>
<sequence>MEESQSGSIRRAVGLSPSDGLPDEQLLSSAFDMALSFRNHTADSPTNSCNVVPTNGHYPSGPMKAASIDGKSQMYAPYQQVASNFMLQHDMDAQSYSIVQPRYVYPQVQHAAGSNVRSNQQAAVCTAAKSRSTYLGTSNVHQLGLDGAAFQNGNNHLNNLFMDSFPGTLYNDSSYDYCDFHHRLQAKKFAHPYELNSWSKCFLQHQIPDDLGTMCYPEKILMKSDGVNSVRNIRFSPPINGCSGMDRRINGCGHNHLDVQSNELLRLNRRNSQFLSLKSEYDMAMKTMELNYSSVDEVAGRICMLAKDQNGCRFLQKVLNGGNQEDIEKVFAEIIDHIGELMVDPFGNYLVQKLLENCRDGQRMRIISEITRVPGELITVACNMHGTRAVQKVIETTNTPDQVSKVVSALSPGAMRLMTDTNGSHVAHRCLQKLLPEHKAFLLDAAALHFLILAKDRQGCCIIQKCIEQSNGEQKYRLLYNITSSALTLSEDQYGNYVIQFIVNLRIEWATTKIVNELLGHFGYLSMQKCSSHVVENCLKRAPRLDQERIIKELMNDPKLLHIMLDPYGNYVIQTTLKECKGELHTTFVEAIRPHARSMQNNMFGKRVLSRTYLKNKQYQLGIL</sequence>
<feature type="repeat" description="Pumilio" evidence="4">
    <location>
        <begin position="517"/>
        <end position="552"/>
    </location>
</feature>
<dbReference type="Proteomes" id="UP000729402">
    <property type="component" value="Unassembled WGS sequence"/>
</dbReference>
<comment type="caution">
    <text evidence="7">The sequence shown here is derived from an EMBL/GenBank/DDBJ whole genome shotgun (WGS) entry which is preliminary data.</text>
</comment>
<keyword evidence="8" id="KW-1185">Reference proteome</keyword>
<name>A0A8J5WLA9_ZIZPA</name>
<keyword evidence="1" id="KW-0677">Repeat</keyword>
<feature type="repeat" description="Pumilio" evidence="4">
    <location>
        <begin position="333"/>
        <end position="368"/>
    </location>
</feature>
<keyword evidence="2" id="KW-0810">Translation regulation</keyword>
<dbReference type="GO" id="GO:0005737">
    <property type="term" value="C:cytoplasm"/>
    <property type="evidence" value="ECO:0007669"/>
    <property type="project" value="TreeGrafter"/>
</dbReference>
<comment type="function">
    <text evidence="3">Sequence-specific RNA-binding protein that regulates translation and mRNA stability by binding the 3'-UTR of target mRNAs.</text>
</comment>
<evidence type="ECO:0000256" key="4">
    <source>
        <dbReference type="PROSITE-ProRule" id="PRU00317"/>
    </source>
</evidence>
<dbReference type="InterPro" id="IPR001313">
    <property type="entry name" value="Pumilio_RNA-bd_rpt"/>
</dbReference>
<dbReference type="PANTHER" id="PTHR12537">
    <property type="entry name" value="RNA BINDING PROTEIN PUMILIO-RELATED"/>
    <property type="match status" value="1"/>
</dbReference>
<evidence type="ECO:0000256" key="3">
    <source>
        <dbReference type="ARBA" id="ARBA00058490"/>
    </source>
</evidence>
<dbReference type="CDD" id="cd07920">
    <property type="entry name" value="Pumilio"/>
    <property type="match status" value="1"/>
</dbReference>
<dbReference type="PROSITE" id="PS50302">
    <property type="entry name" value="PUM"/>
    <property type="match status" value="7"/>
</dbReference>
<evidence type="ECO:0000256" key="5">
    <source>
        <dbReference type="SAM" id="MobiDB-lite"/>
    </source>
</evidence>
<dbReference type="Pfam" id="PF00806">
    <property type="entry name" value="PUF"/>
    <property type="match status" value="8"/>
</dbReference>
<dbReference type="PANTHER" id="PTHR12537:SF147">
    <property type="entry name" value="PUMILIO HOMOLOG 12"/>
    <property type="match status" value="1"/>
</dbReference>
<feature type="domain" description="PUM-HD" evidence="6">
    <location>
        <begin position="269"/>
        <end position="616"/>
    </location>
</feature>
<accession>A0A8J5WLA9</accession>
<dbReference type="OrthoDB" id="668540at2759"/>
<dbReference type="FunFam" id="1.25.10.10:FF:000237">
    <property type="entry name" value="Pumilio homolog 9"/>
    <property type="match status" value="1"/>
</dbReference>
<dbReference type="GO" id="GO:0003729">
    <property type="term" value="F:mRNA binding"/>
    <property type="evidence" value="ECO:0007669"/>
    <property type="project" value="TreeGrafter"/>
</dbReference>
<reference evidence="7" key="2">
    <citation type="submission" date="2021-02" db="EMBL/GenBank/DDBJ databases">
        <authorList>
            <person name="Kimball J.A."/>
            <person name="Haas M.W."/>
            <person name="Macchietto M."/>
            <person name="Kono T."/>
            <person name="Duquette J."/>
            <person name="Shao M."/>
        </authorList>
    </citation>
    <scope>NUCLEOTIDE SEQUENCE</scope>
    <source>
        <tissue evidence="7">Fresh leaf tissue</tissue>
    </source>
</reference>
<feature type="repeat" description="Pumilio" evidence="4">
    <location>
        <begin position="481"/>
        <end position="516"/>
    </location>
</feature>
<protein>
    <recommendedName>
        <fullName evidence="6">PUM-HD domain-containing protein</fullName>
    </recommendedName>
</protein>
<gene>
    <name evidence="7" type="ORF">GUJ93_ZPchr0011g28072</name>
</gene>
<evidence type="ECO:0000313" key="7">
    <source>
        <dbReference type="EMBL" id="KAG8090709.1"/>
    </source>
</evidence>
<dbReference type="EMBL" id="JAAALK010000081">
    <property type="protein sequence ID" value="KAG8090708.1"/>
    <property type="molecule type" value="Genomic_DNA"/>
</dbReference>
<dbReference type="GO" id="GO:0006417">
    <property type="term" value="P:regulation of translation"/>
    <property type="evidence" value="ECO:0007669"/>
    <property type="project" value="UniProtKB-KW"/>
</dbReference>
<feature type="repeat" description="Pumilio" evidence="4">
    <location>
        <begin position="297"/>
        <end position="332"/>
    </location>
</feature>
<dbReference type="EMBL" id="JAAALK010000081">
    <property type="protein sequence ID" value="KAG8090709.1"/>
    <property type="molecule type" value="Genomic_DNA"/>
</dbReference>
<dbReference type="InterPro" id="IPR033133">
    <property type="entry name" value="PUM-HD"/>
</dbReference>
<dbReference type="SMART" id="SM00025">
    <property type="entry name" value="Pumilio"/>
    <property type="match status" value="8"/>
</dbReference>
<feature type="repeat" description="Pumilio" evidence="4">
    <location>
        <begin position="445"/>
        <end position="480"/>
    </location>
</feature>
<dbReference type="PROSITE" id="PS50303">
    <property type="entry name" value="PUM_HD"/>
    <property type="match status" value="1"/>
</dbReference>